<evidence type="ECO:0000313" key="2">
    <source>
        <dbReference type="Proteomes" id="UP000297245"/>
    </source>
</evidence>
<evidence type="ECO:0000313" key="1">
    <source>
        <dbReference type="EMBL" id="THU79211.1"/>
    </source>
</evidence>
<sequence>HRNLALLTKAIIGQSHNVPLTVELYVRVAFLHSVAVAIKSQPTYLASKDRFWEEVDIALLDIRNAKDTKKITLMFIQLYQNDVNTFGAPENSELKTAPALAH</sequence>
<protein>
    <submittedName>
        <fullName evidence="1">Uncharacterized protein</fullName>
    </submittedName>
</protein>
<dbReference type="OrthoDB" id="3050604at2759"/>
<accession>A0A4S8KU19</accession>
<reference evidence="1 2" key="1">
    <citation type="journal article" date="2019" name="Nat. Ecol. Evol.">
        <title>Megaphylogeny resolves global patterns of mushroom evolution.</title>
        <authorList>
            <person name="Varga T."/>
            <person name="Krizsan K."/>
            <person name="Foldi C."/>
            <person name="Dima B."/>
            <person name="Sanchez-Garcia M."/>
            <person name="Sanchez-Ramirez S."/>
            <person name="Szollosi G.J."/>
            <person name="Szarkandi J.G."/>
            <person name="Papp V."/>
            <person name="Albert L."/>
            <person name="Andreopoulos W."/>
            <person name="Angelini C."/>
            <person name="Antonin V."/>
            <person name="Barry K.W."/>
            <person name="Bougher N.L."/>
            <person name="Buchanan P."/>
            <person name="Buyck B."/>
            <person name="Bense V."/>
            <person name="Catcheside P."/>
            <person name="Chovatia M."/>
            <person name="Cooper J."/>
            <person name="Damon W."/>
            <person name="Desjardin D."/>
            <person name="Finy P."/>
            <person name="Geml J."/>
            <person name="Haridas S."/>
            <person name="Hughes K."/>
            <person name="Justo A."/>
            <person name="Karasinski D."/>
            <person name="Kautmanova I."/>
            <person name="Kiss B."/>
            <person name="Kocsube S."/>
            <person name="Kotiranta H."/>
            <person name="LaButti K.M."/>
            <person name="Lechner B.E."/>
            <person name="Liimatainen K."/>
            <person name="Lipzen A."/>
            <person name="Lukacs Z."/>
            <person name="Mihaltcheva S."/>
            <person name="Morgado L.N."/>
            <person name="Niskanen T."/>
            <person name="Noordeloos M.E."/>
            <person name="Ohm R.A."/>
            <person name="Ortiz-Santana B."/>
            <person name="Ovrebo C."/>
            <person name="Racz N."/>
            <person name="Riley R."/>
            <person name="Savchenko A."/>
            <person name="Shiryaev A."/>
            <person name="Soop K."/>
            <person name="Spirin V."/>
            <person name="Szebenyi C."/>
            <person name="Tomsovsky M."/>
            <person name="Tulloss R.E."/>
            <person name="Uehling J."/>
            <person name="Grigoriev I.V."/>
            <person name="Vagvolgyi C."/>
            <person name="Papp T."/>
            <person name="Martin F.M."/>
            <person name="Miettinen O."/>
            <person name="Hibbett D.S."/>
            <person name="Nagy L.G."/>
        </authorList>
    </citation>
    <scope>NUCLEOTIDE SEQUENCE [LARGE SCALE GENOMIC DNA]</scope>
    <source>
        <strain evidence="1 2">CBS 962.96</strain>
    </source>
</reference>
<keyword evidence="2" id="KW-1185">Reference proteome</keyword>
<dbReference type="EMBL" id="ML180058">
    <property type="protein sequence ID" value="THU79211.1"/>
    <property type="molecule type" value="Genomic_DNA"/>
</dbReference>
<organism evidence="1 2">
    <name type="scientific">Dendrothele bispora (strain CBS 962.96)</name>
    <dbReference type="NCBI Taxonomy" id="1314807"/>
    <lineage>
        <taxon>Eukaryota</taxon>
        <taxon>Fungi</taxon>
        <taxon>Dikarya</taxon>
        <taxon>Basidiomycota</taxon>
        <taxon>Agaricomycotina</taxon>
        <taxon>Agaricomycetes</taxon>
        <taxon>Agaricomycetidae</taxon>
        <taxon>Agaricales</taxon>
        <taxon>Agaricales incertae sedis</taxon>
        <taxon>Dendrothele</taxon>
    </lineage>
</organism>
<proteinExistence type="predicted"/>
<dbReference type="Proteomes" id="UP000297245">
    <property type="component" value="Unassembled WGS sequence"/>
</dbReference>
<dbReference type="AlphaFoldDB" id="A0A4S8KU19"/>
<name>A0A4S8KU19_DENBC</name>
<feature type="non-terminal residue" evidence="1">
    <location>
        <position position="1"/>
    </location>
</feature>
<gene>
    <name evidence="1" type="ORF">K435DRAFT_875730</name>
</gene>